<dbReference type="Pfam" id="PF00382">
    <property type="entry name" value="TFIIB"/>
    <property type="match status" value="2"/>
</dbReference>
<evidence type="ECO:0000256" key="4">
    <source>
        <dbReference type="ARBA" id="ARBA00022771"/>
    </source>
</evidence>
<evidence type="ECO:0000313" key="13">
    <source>
        <dbReference type="Proteomes" id="UP000293360"/>
    </source>
</evidence>
<evidence type="ECO:0000259" key="11">
    <source>
        <dbReference type="SMART" id="SM00385"/>
    </source>
</evidence>
<keyword evidence="4" id="KW-0863">Zinc-finger</keyword>
<gene>
    <name evidence="12" type="ORF">DL764_008068</name>
</gene>
<dbReference type="Gene3D" id="1.20.5.650">
    <property type="entry name" value="Single helix bin"/>
    <property type="match status" value="1"/>
</dbReference>
<dbReference type="Gene3D" id="1.10.472.10">
    <property type="entry name" value="Cyclin-like"/>
    <property type="match status" value="2"/>
</dbReference>
<evidence type="ECO:0000256" key="6">
    <source>
        <dbReference type="ARBA" id="ARBA00023015"/>
    </source>
</evidence>
<name>A0A4Q4SYF2_9PEZI</name>
<feature type="compositionally biased region" description="Basic and acidic residues" evidence="10">
    <location>
        <begin position="389"/>
        <end position="398"/>
    </location>
</feature>
<feature type="compositionally biased region" description="Acidic residues" evidence="10">
    <location>
        <begin position="735"/>
        <end position="747"/>
    </location>
</feature>
<feature type="compositionally biased region" description="Acidic residues" evidence="10">
    <location>
        <begin position="514"/>
        <end position="523"/>
    </location>
</feature>
<dbReference type="GO" id="GO:0001006">
    <property type="term" value="F:RNA polymerase III type 3 promoter sequence-specific DNA binding"/>
    <property type="evidence" value="ECO:0007669"/>
    <property type="project" value="TreeGrafter"/>
</dbReference>
<dbReference type="STRING" id="155417.A0A4Q4SYF2"/>
<dbReference type="EMBL" id="QJNU01000599">
    <property type="protein sequence ID" value="RYO92864.1"/>
    <property type="molecule type" value="Genomic_DNA"/>
</dbReference>
<reference evidence="12 13" key="1">
    <citation type="submission" date="2018-06" db="EMBL/GenBank/DDBJ databases">
        <title>Complete Genomes of Monosporascus.</title>
        <authorList>
            <person name="Robinson A.J."/>
            <person name="Natvig D.O."/>
        </authorList>
    </citation>
    <scope>NUCLEOTIDE SEQUENCE [LARGE SCALE GENOMIC DNA]</scope>
    <source>
        <strain evidence="12 13">CBS 110550</strain>
    </source>
</reference>
<dbReference type="SUPFAM" id="SSF47954">
    <property type="entry name" value="Cyclin-like"/>
    <property type="match status" value="2"/>
</dbReference>
<feature type="compositionally biased region" description="Acidic residues" evidence="10">
    <location>
        <begin position="762"/>
        <end position="775"/>
    </location>
</feature>
<dbReference type="GO" id="GO:0008270">
    <property type="term" value="F:zinc ion binding"/>
    <property type="evidence" value="ECO:0007669"/>
    <property type="project" value="UniProtKB-KW"/>
</dbReference>
<evidence type="ECO:0000256" key="10">
    <source>
        <dbReference type="SAM" id="MobiDB-lite"/>
    </source>
</evidence>
<comment type="similarity">
    <text evidence="2">Belongs to the TFIIB family.</text>
</comment>
<proteinExistence type="inferred from homology"/>
<evidence type="ECO:0000313" key="12">
    <source>
        <dbReference type="EMBL" id="RYO92864.1"/>
    </source>
</evidence>
<accession>A0A4Q4SYF2</accession>
<keyword evidence="6" id="KW-0805">Transcription regulation</keyword>
<feature type="compositionally biased region" description="Low complexity" evidence="10">
    <location>
        <begin position="702"/>
        <end position="722"/>
    </location>
</feature>
<organism evidence="12 13">
    <name type="scientific">Monosporascus ibericus</name>
    <dbReference type="NCBI Taxonomy" id="155417"/>
    <lineage>
        <taxon>Eukaryota</taxon>
        <taxon>Fungi</taxon>
        <taxon>Dikarya</taxon>
        <taxon>Ascomycota</taxon>
        <taxon>Pezizomycotina</taxon>
        <taxon>Sordariomycetes</taxon>
        <taxon>Xylariomycetidae</taxon>
        <taxon>Xylariales</taxon>
        <taxon>Xylariales incertae sedis</taxon>
        <taxon>Monosporascus</taxon>
    </lineage>
</organism>
<comment type="subcellular location">
    <subcellularLocation>
        <location evidence="1">Nucleus</location>
    </subcellularLocation>
</comment>
<feature type="domain" description="Cyclin-like" evidence="11">
    <location>
        <begin position="246"/>
        <end position="330"/>
    </location>
</feature>
<evidence type="ECO:0000256" key="9">
    <source>
        <dbReference type="ARBA" id="ARBA00023242"/>
    </source>
</evidence>
<dbReference type="InterPro" id="IPR013763">
    <property type="entry name" value="Cyclin-like_dom"/>
</dbReference>
<dbReference type="Pfam" id="PF07741">
    <property type="entry name" value="BRF1"/>
    <property type="match status" value="1"/>
</dbReference>
<evidence type="ECO:0000256" key="3">
    <source>
        <dbReference type="ARBA" id="ARBA00022723"/>
    </source>
</evidence>
<feature type="region of interest" description="Disordered" evidence="10">
    <location>
        <begin position="369"/>
        <end position="419"/>
    </location>
</feature>
<keyword evidence="8" id="KW-0804">Transcription</keyword>
<dbReference type="InterPro" id="IPR000812">
    <property type="entry name" value="TFIIB"/>
</dbReference>
<dbReference type="InterPro" id="IPR013150">
    <property type="entry name" value="TFIIB_cyclin"/>
</dbReference>
<dbReference type="InterPro" id="IPR011665">
    <property type="entry name" value="BRF1_TBP-bd_dom"/>
</dbReference>
<dbReference type="PANTHER" id="PTHR11618">
    <property type="entry name" value="TRANSCRIPTION INITIATION FACTOR IIB-RELATED"/>
    <property type="match status" value="1"/>
</dbReference>
<dbReference type="OrthoDB" id="511529at2759"/>
<keyword evidence="13" id="KW-1185">Reference proteome</keyword>
<protein>
    <recommendedName>
        <fullName evidence="11">Cyclin-like domain-containing protein</fullName>
    </recommendedName>
</protein>
<dbReference type="GO" id="GO:0070897">
    <property type="term" value="P:transcription preinitiation complex assembly"/>
    <property type="evidence" value="ECO:0007669"/>
    <property type="project" value="InterPro"/>
</dbReference>
<feature type="region of interest" description="Disordered" evidence="10">
    <location>
        <begin position="448"/>
        <end position="523"/>
    </location>
</feature>
<feature type="compositionally biased region" description="Basic and acidic residues" evidence="10">
    <location>
        <begin position="748"/>
        <end position="761"/>
    </location>
</feature>
<keyword evidence="5" id="KW-0862">Zinc</keyword>
<evidence type="ECO:0000256" key="1">
    <source>
        <dbReference type="ARBA" id="ARBA00004123"/>
    </source>
</evidence>
<feature type="compositionally biased region" description="Basic and acidic residues" evidence="10">
    <location>
        <begin position="29"/>
        <end position="42"/>
    </location>
</feature>
<dbReference type="GO" id="GO:0000126">
    <property type="term" value="C:transcription factor TFIIIB complex"/>
    <property type="evidence" value="ECO:0007669"/>
    <property type="project" value="TreeGrafter"/>
</dbReference>
<keyword evidence="7" id="KW-0010">Activator</keyword>
<feature type="compositionally biased region" description="Basic residues" evidence="10">
    <location>
        <begin position="628"/>
        <end position="638"/>
    </location>
</feature>
<dbReference type="AlphaFoldDB" id="A0A4Q4SYF2"/>
<keyword evidence="9" id="KW-0539">Nucleus</keyword>
<feature type="region of interest" description="Disordered" evidence="10">
    <location>
        <begin position="620"/>
        <end position="657"/>
    </location>
</feature>
<feature type="region of interest" description="Disordered" evidence="10">
    <location>
        <begin position="1"/>
        <end position="65"/>
    </location>
</feature>
<dbReference type="GO" id="GO:0017025">
    <property type="term" value="F:TBP-class protein binding"/>
    <property type="evidence" value="ECO:0007669"/>
    <property type="project" value="InterPro"/>
</dbReference>
<dbReference type="SMART" id="SM00385">
    <property type="entry name" value="CYCLIN"/>
    <property type="match status" value="2"/>
</dbReference>
<sequence length="775" mass="86886">MSSFLKPNKTKAKTGFQIKPRGASGTGSRIHDVLQRMDRENSRAPSPAPSSSAAPVASSRAKCPNPKCPKPFADISEGSCTACGREIDSSNIVAEVTFGETSTGAAVVQGSYVGADQGTSRMAGGLSRRIGGGIGDDKERKIREARNMMVGFQMQLRTITESTIDMGVQIFKLAISHNWIQGRGMDKVVPVCLYTACRREAQCQVMLIDFADLVKINVFELGHVFKDLNNIYSFQSHDVKAVLPEDLMYRFASKLDFGDFTNKVAEQAIRLCRRMGRDWMVMGRRPSGICGACLLMAARMWRFRRTVREVVYVVKVTTATIQQRLGEFAVTESSELTIEDFLNKEFLESRHDPPSFYRNTAEWREKVEKEREASGRKRKRVVDIDDEEAARAEGEAGDRASSTTTDMLPPPVPRRLPDISKFPSVSQFLPKAFDEKEQREYISQFDPQALAAEPTAMDTDINQGLNAENPEADAAVDDLIQTYGEGGEEDTSEGQDGSRRGKKKGQHEEPSLNFDEEWEKDENELEKQIGEIINDPHTEAHRKALTTAEFLARVKAAWERSQLPPKNVKSDEIISTDEFDGDPEVDFCELSAEEAKFKEMIWINQNKDWIRKQQEREYRKQMEELGPPKRRRNRLKRPRIGEGQLTPASTPGEAAVEAMKKRGFSKRINYDAISDLFSDDNKINRGPGSTVASLLGDDVGGSQRASRAASVTSAVAQRSASRPEAKISSQPEKGDEPEEEQEEGEDTELLHHDEEVEHPGYDEDEYYDQDGEEFY</sequence>
<feature type="domain" description="Cyclin-like" evidence="11">
    <location>
        <begin position="147"/>
        <end position="230"/>
    </location>
</feature>
<comment type="caution">
    <text evidence="12">The sequence shown here is derived from an EMBL/GenBank/DDBJ whole genome shotgun (WGS) entry which is preliminary data.</text>
</comment>
<dbReference type="Proteomes" id="UP000293360">
    <property type="component" value="Unassembled WGS sequence"/>
</dbReference>
<dbReference type="PANTHER" id="PTHR11618:SF4">
    <property type="entry name" value="TRANSCRIPTION FACTOR IIIB 90 KDA SUBUNIT"/>
    <property type="match status" value="1"/>
</dbReference>
<dbReference type="GO" id="GO:0000995">
    <property type="term" value="F:RNA polymerase III general transcription initiation factor activity"/>
    <property type="evidence" value="ECO:0007669"/>
    <property type="project" value="TreeGrafter"/>
</dbReference>
<dbReference type="CDD" id="cd20554">
    <property type="entry name" value="CYCLIN_TFIIIB90_rpt2"/>
    <property type="match status" value="1"/>
</dbReference>
<feature type="compositionally biased region" description="Low complexity" evidence="10">
    <location>
        <begin position="43"/>
        <end position="61"/>
    </location>
</feature>
<dbReference type="GO" id="GO:0097550">
    <property type="term" value="C:transcription preinitiation complex"/>
    <property type="evidence" value="ECO:0007669"/>
    <property type="project" value="TreeGrafter"/>
</dbReference>
<keyword evidence="3" id="KW-0479">Metal-binding</keyword>
<evidence type="ECO:0000256" key="7">
    <source>
        <dbReference type="ARBA" id="ARBA00023159"/>
    </source>
</evidence>
<evidence type="ECO:0000256" key="2">
    <source>
        <dbReference type="ARBA" id="ARBA00010857"/>
    </source>
</evidence>
<dbReference type="InterPro" id="IPR036915">
    <property type="entry name" value="Cyclin-like_sf"/>
</dbReference>
<dbReference type="FunFam" id="1.10.472.10:FF:000002">
    <property type="entry name" value="Transcription factor IIIB 90 kDa subunit"/>
    <property type="match status" value="1"/>
</dbReference>
<evidence type="ECO:0000256" key="8">
    <source>
        <dbReference type="ARBA" id="ARBA00023163"/>
    </source>
</evidence>
<evidence type="ECO:0000256" key="5">
    <source>
        <dbReference type="ARBA" id="ARBA00022833"/>
    </source>
</evidence>
<dbReference type="GO" id="GO:0005634">
    <property type="term" value="C:nucleus"/>
    <property type="evidence" value="ECO:0007669"/>
    <property type="project" value="UniProtKB-SubCell"/>
</dbReference>
<feature type="region of interest" description="Disordered" evidence="10">
    <location>
        <begin position="694"/>
        <end position="775"/>
    </location>
</feature>